<reference evidence="2" key="2">
    <citation type="journal article" date="2021" name="PeerJ">
        <title>Extensive microbial diversity within the chicken gut microbiome revealed by metagenomics and culture.</title>
        <authorList>
            <person name="Gilroy R."/>
            <person name="Ravi A."/>
            <person name="Getino M."/>
            <person name="Pursley I."/>
            <person name="Horton D.L."/>
            <person name="Alikhan N.F."/>
            <person name="Baker D."/>
            <person name="Gharbi K."/>
            <person name="Hall N."/>
            <person name="Watson M."/>
            <person name="Adriaenssens E.M."/>
            <person name="Foster-Nyarko E."/>
            <person name="Jarju S."/>
            <person name="Secka A."/>
            <person name="Antonio M."/>
            <person name="Oren A."/>
            <person name="Chaudhuri R.R."/>
            <person name="La Ragione R."/>
            <person name="Hildebrand F."/>
            <person name="Pallen M.J."/>
        </authorList>
    </citation>
    <scope>NUCLEOTIDE SEQUENCE</scope>
    <source>
        <strain evidence="2">ChiHile30-977</strain>
    </source>
</reference>
<dbReference type="SUPFAM" id="SSF53850">
    <property type="entry name" value="Periplasmic binding protein-like II"/>
    <property type="match status" value="1"/>
</dbReference>
<comment type="caution">
    <text evidence="2">The sequence shown here is derived from an EMBL/GenBank/DDBJ whole genome shotgun (WGS) entry which is preliminary data.</text>
</comment>
<dbReference type="PANTHER" id="PTHR43649">
    <property type="entry name" value="ARABINOSE-BINDING PROTEIN-RELATED"/>
    <property type="match status" value="1"/>
</dbReference>
<dbReference type="EMBL" id="DVFI01000127">
    <property type="protein sequence ID" value="HIQ63802.1"/>
    <property type="molecule type" value="Genomic_DNA"/>
</dbReference>
<reference evidence="2" key="1">
    <citation type="submission" date="2020-10" db="EMBL/GenBank/DDBJ databases">
        <authorList>
            <person name="Gilroy R."/>
        </authorList>
    </citation>
    <scope>NUCLEOTIDE SEQUENCE</scope>
    <source>
        <strain evidence="2">ChiHile30-977</strain>
    </source>
</reference>
<dbReference type="Proteomes" id="UP000886819">
    <property type="component" value="Unassembled WGS sequence"/>
</dbReference>
<feature type="signal peptide" evidence="1">
    <location>
        <begin position="1"/>
        <end position="24"/>
    </location>
</feature>
<gene>
    <name evidence="2" type="ORF">IAA66_09515</name>
</gene>
<accession>A0A9D1CJI1</accession>
<proteinExistence type="predicted"/>
<feature type="chain" id="PRO_5039527332" evidence="1">
    <location>
        <begin position="25"/>
        <end position="421"/>
    </location>
</feature>
<dbReference type="InterPro" id="IPR006059">
    <property type="entry name" value="SBP"/>
</dbReference>
<dbReference type="InterPro" id="IPR050490">
    <property type="entry name" value="Bact_solute-bd_prot1"/>
</dbReference>
<dbReference type="Gene3D" id="3.40.190.10">
    <property type="entry name" value="Periplasmic binding protein-like II"/>
    <property type="match status" value="1"/>
</dbReference>
<evidence type="ECO:0000313" key="2">
    <source>
        <dbReference type="EMBL" id="HIQ63802.1"/>
    </source>
</evidence>
<evidence type="ECO:0000256" key="1">
    <source>
        <dbReference type="SAM" id="SignalP"/>
    </source>
</evidence>
<organism evidence="2 3">
    <name type="scientific">Candidatus Avichristensenella intestinipullorum</name>
    <dbReference type="NCBI Taxonomy" id="2840693"/>
    <lineage>
        <taxon>Bacteria</taxon>
        <taxon>Bacillati</taxon>
        <taxon>Bacillota</taxon>
        <taxon>Clostridia</taxon>
        <taxon>Candidatus Avichristensenella</taxon>
    </lineage>
</organism>
<keyword evidence="1" id="KW-0732">Signal</keyword>
<sequence length="421" mass="46190">MKKTLVLVLFAILAVSLLCPSALAQSHEVTEPVSIEFWHALSNADLLNALIDEFEEQNPLITVDPIYQGDWTDINAKLSAAIAGGDGSQLPAVITLNPSYLGTFADGGMIASLEEYIADDQFALDEFSTGLVNTFTWNGVTYGLPYLNSCLVIYYNTEMAEAEGLEIPELWTDMNAFMEKATTEEHKAMGMHAGGVWYFQPFFTNRAAVFGTDEAPTAELDNPLCVEIATDLQRWYQEGKMDYFYGSSAGADGRAAFAEGKLFCYVQSSAIHTNLQAMCDFEVAMTWPVGGERGRYSYVGGQGIGLVAGVSEAQRDAGWQLIQYLTSPEVNIALAEETGYLPTRTTILETEAGQAYVASRPAYLPVIEMLDNVECQPRYNNAVTTNDIWRAEMSRAIIEGGDMQAVMESIAEQMQEIIADN</sequence>
<protein>
    <submittedName>
        <fullName evidence="2">Extracellular solute-binding protein</fullName>
    </submittedName>
</protein>
<dbReference type="Pfam" id="PF13416">
    <property type="entry name" value="SBP_bac_8"/>
    <property type="match status" value="1"/>
</dbReference>
<name>A0A9D1CJI1_9FIRM</name>
<dbReference type="AlphaFoldDB" id="A0A9D1CJI1"/>
<dbReference type="PANTHER" id="PTHR43649:SF12">
    <property type="entry name" value="DIACETYLCHITOBIOSE BINDING PROTEIN DASA"/>
    <property type="match status" value="1"/>
</dbReference>
<evidence type="ECO:0000313" key="3">
    <source>
        <dbReference type="Proteomes" id="UP000886819"/>
    </source>
</evidence>